<protein>
    <submittedName>
        <fullName evidence="9">Glutamyl-tRNA synthetase</fullName>
        <ecNumber evidence="9">6.1.1.17</ecNumber>
    </submittedName>
</protein>
<evidence type="ECO:0000313" key="10">
    <source>
        <dbReference type="Proteomes" id="UP001247620"/>
    </source>
</evidence>
<dbReference type="Proteomes" id="UP001247620">
    <property type="component" value="Unassembled WGS sequence"/>
</dbReference>
<dbReference type="EMBL" id="JAVDUU010000002">
    <property type="protein sequence ID" value="MDR6942156.1"/>
    <property type="molecule type" value="Genomic_DNA"/>
</dbReference>
<keyword evidence="2" id="KW-0479">Metal-binding</keyword>
<accession>A0ABU1T9S8</accession>
<evidence type="ECO:0000256" key="1">
    <source>
        <dbReference type="ARBA" id="ARBA00022598"/>
    </source>
</evidence>
<dbReference type="EC" id="6.1.1.17" evidence="9"/>
<evidence type="ECO:0000256" key="3">
    <source>
        <dbReference type="ARBA" id="ARBA00022741"/>
    </source>
</evidence>
<dbReference type="RefSeq" id="WP_310094962.1">
    <property type="nucleotide sequence ID" value="NZ_JAVDUU010000002.1"/>
</dbReference>
<feature type="domain" description="Glutamyl/glutaminyl-tRNA synthetase class Ib catalytic" evidence="8">
    <location>
        <begin position="25"/>
        <end position="138"/>
    </location>
</feature>
<dbReference type="PROSITE" id="PS00178">
    <property type="entry name" value="AA_TRNA_LIGASE_I"/>
    <property type="match status" value="1"/>
</dbReference>
<dbReference type="InterPro" id="IPR049940">
    <property type="entry name" value="GluQ/Sye"/>
</dbReference>
<evidence type="ECO:0000256" key="2">
    <source>
        <dbReference type="ARBA" id="ARBA00022723"/>
    </source>
</evidence>
<evidence type="ECO:0000259" key="8">
    <source>
        <dbReference type="Pfam" id="PF00749"/>
    </source>
</evidence>
<dbReference type="InterPro" id="IPR001412">
    <property type="entry name" value="aa-tRNA-synth_I_CS"/>
</dbReference>
<keyword evidence="1 7" id="KW-0436">Ligase</keyword>
<sequence length="310" mass="35126">MLCFLYFGVSTAVLKVISNITNYHKTRIAPTPSGFLHLGNVLSFAISAGLAQKTGAKILLRIDDLDQLRVNDEYLQDIFDTLNFLQIPWDEGPRDIKEFKDKYSQLHRMPLYNVAFKQLYDAGLVFACTCSRKQMREEGLVNSCTCFEHNQPLTAQNVNWRLLTTGDDVAVKNYDGHIIRAALPASMHNFIIKKKDGFPSYQLASLIDDVFYEIDLVVRGDDLWPSTLAQHELALALKQSAFHHIGFFHHPLLMEQSGQKLSKSAGATSVRYLRQHGHTAADIYTLTARMLGINQHTENWQQLAAIAFRL</sequence>
<dbReference type="InterPro" id="IPR020058">
    <property type="entry name" value="Glu/Gln-tRNA-synth_Ib_cat-dom"/>
</dbReference>
<dbReference type="PANTHER" id="PTHR43311:SF1">
    <property type="entry name" value="GLUTAMYL-Q TRNA(ASP) SYNTHETASE"/>
    <property type="match status" value="1"/>
</dbReference>
<dbReference type="Pfam" id="PF00749">
    <property type="entry name" value="tRNA-synt_1c"/>
    <property type="match status" value="2"/>
</dbReference>
<evidence type="ECO:0000256" key="5">
    <source>
        <dbReference type="ARBA" id="ARBA00022840"/>
    </source>
</evidence>
<evidence type="ECO:0000256" key="4">
    <source>
        <dbReference type="ARBA" id="ARBA00022833"/>
    </source>
</evidence>
<reference evidence="9 10" key="1">
    <citation type="submission" date="2023-07" db="EMBL/GenBank/DDBJ databases">
        <title>Sorghum-associated microbial communities from plants grown in Nebraska, USA.</title>
        <authorList>
            <person name="Schachtman D."/>
        </authorList>
    </citation>
    <scope>NUCLEOTIDE SEQUENCE [LARGE SCALE GENOMIC DNA]</scope>
    <source>
        <strain evidence="9 10">3262</strain>
    </source>
</reference>
<comment type="similarity">
    <text evidence="7">Belongs to the class-I aminoacyl-tRNA synthetase family.</text>
</comment>
<proteinExistence type="inferred from homology"/>
<dbReference type="Gene3D" id="3.40.50.620">
    <property type="entry name" value="HUPs"/>
    <property type="match status" value="1"/>
</dbReference>
<evidence type="ECO:0000256" key="7">
    <source>
        <dbReference type="RuleBase" id="RU363037"/>
    </source>
</evidence>
<dbReference type="InterPro" id="IPR000924">
    <property type="entry name" value="Glu/Gln-tRNA-synth"/>
</dbReference>
<keyword evidence="7" id="KW-0648">Protein biosynthesis</keyword>
<dbReference type="SUPFAM" id="SSF52374">
    <property type="entry name" value="Nucleotidylyl transferase"/>
    <property type="match status" value="1"/>
</dbReference>
<keyword evidence="6 7" id="KW-0030">Aminoacyl-tRNA synthetase</keyword>
<dbReference type="PRINTS" id="PR00987">
    <property type="entry name" value="TRNASYNTHGLU"/>
</dbReference>
<gene>
    <name evidence="9" type="ORF">J2W55_001998</name>
</gene>
<name>A0ABU1T9S8_9SPHI</name>
<dbReference type="GO" id="GO:0004818">
    <property type="term" value="F:glutamate-tRNA ligase activity"/>
    <property type="evidence" value="ECO:0007669"/>
    <property type="project" value="UniProtKB-EC"/>
</dbReference>
<keyword evidence="3 7" id="KW-0547">Nucleotide-binding</keyword>
<feature type="domain" description="Glutamyl/glutaminyl-tRNA synthetase class Ib catalytic" evidence="8">
    <location>
        <begin position="185"/>
        <end position="288"/>
    </location>
</feature>
<comment type="caution">
    <text evidence="9">The sequence shown here is derived from an EMBL/GenBank/DDBJ whole genome shotgun (WGS) entry which is preliminary data.</text>
</comment>
<dbReference type="InterPro" id="IPR014729">
    <property type="entry name" value="Rossmann-like_a/b/a_fold"/>
</dbReference>
<organism evidence="9 10">
    <name type="scientific">Mucilaginibacter pocheonensis</name>
    <dbReference type="NCBI Taxonomy" id="398050"/>
    <lineage>
        <taxon>Bacteria</taxon>
        <taxon>Pseudomonadati</taxon>
        <taxon>Bacteroidota</taxon>
        <taxon>Sphingobacteriia</taxon>
        <taxon>Sphingobacteriales</taxon>
        <taxon>Sphingobacteriaceae</taxon>
        <taxon>Mucilaginibacter</taxon>
    </lineage>
</organism>
<keyword evidence="4" id="KW-0862">Zinc</keyword>
<keyword evidence="5 7" id="KW-0067">ATP-binding</keyword>
<evidence type="ECO:0000256" key="6">
    <source>
        <dbReference type="ARBA" id="ARBA00023146"/>
    </source>
</evidence>
<keyword evidence="10" id="KW-1185">Reference proteome</keyword>
<dbReference type="PANTHER" id="PTHR43311">
    <property type="entry name" value="GLUTAMATE--TRNA LIGASE"/>
    <property type="match status" value="1"/>
</dbReference>
<evidence type="ECO:0000313" key="9">
    <source>
        <dbReference type="EMBL" id="MDR6942156.1"/>
    </source>
</evidence>